<comment type="similarity">
    <text evidence="2">Belongs to the BCCT transporter (TC 2.A.15) family.</text>
</comment>
<dbReference type="GO" id="GO:0005886">
    <property type="term" value="C:plasma membrane"/>
    <property type="evidence" value="ECO:0007669"/>
    <property type="project" value="UniProtKB-SubCell"/>
</dbReference>
<feature type="transmembrane region" description="Helical" evidence="8">
    <location>
        <begin position="436"/>
        <end position="462"/>
    </location>
</feature>
<feature type="transmembrane region" description="Helical" evidence="8">
    <location>
        <begin position="392"/>
        <end position="416"/>
    </location>
</feature>
<feature type="transmembrane region" description="Helical" evidence="8">
    <location>
        <begin position="192"/>
        <end position="210"/>
    </location>
</feature>
<feature type="transmembrane region" description="Helical" evidence="8">
    <location>
        <begin position="278"/>
        <end position="297"/>
    </location>
</feature>
<organism evidence="9 10">
    <name type="scientific">Sphingorhabdus lacus</name>
    <dbReference type="NCBI Taxonomy" id="392610"/>
    <lineage>
        <taxon>Bacteria</taxon>
        <taxon>Pseudomonadati</taxon>
        <taxon>Pseudomonadota</taxon>
        <taxon>Alphaproteobacteria</taxon>
        <taxon>Sphingomonadales</taxon>
        <taxon>Sphingomonadaceae</taxon>
        <taxon>Sphingorhabdus</taxon>
    </lineage>
</organism>
<gene>
    <name evidence="9" type="ORF">EUU25_02165</name>
</gene>
<keyword evidence="5 8" id="KW-0812">Transmembrane</keyword>
<dbReference type="NCBIfam" id="TIGR00842">
    <property type="entry name" value="bcct"/>
    <property type="match status" value="1"/>
</dbReference>
<dbReference type="PANTHER" id="PTHR30047">
    <property type="entry name" value="HIGH-AFFINITY CHOLINE TRANSPORT PROTEIN-RELATED"/>
    <property type="match status" value="1"/>
</dbReference>
<dbReference type="OrthoDB" id="9775735at2"/>
<evidence type="ECO:0000256" key="1">
    <source>
        <dbReference type="ARBA" id="ARBA00004651"/>
    </source>
</evidence>
<dbReference type="Proteomes" id="UP000428803">
    <property type="component" value="Chromosome"/>
</dbReference>
<evidence type="ECO:0000256" key="6">
    <source>
        <dbReference type="ARBA" id="ARBA00022989"/>
    </source>
</evidence>
<evidence type="ECO:0000256" key="2">
    <source>
        <dbReference type="ARBA" id="ARBA00005658"/>
    </source>
</evidence>
<sequence length="555" mass="58655">MDVDRTNDSGASLASSRYQRGDILADWDKAIDLGDYGKSNRNWLGMHINPAVFLPTAFISLVVIIFSLVAPQASADFFSALRSGAVANFDWFFMSAGNVLLLFCVIVALSPLGNIRLGGKGSKPDYSRLSWFAMLFGAGMGIGLVFYGVGEPVTHFTTSMAGGSGAPLGGATGDAAASRGLAMAATIFDWGLHPWAIFTVTGLALAVFTFDYKMPLSMRSAFYPLFGKAVWGRAGDVIEILAVLATIFGLATSLGLGAQQAMAGISYLFGVASSSTTILMLIAVMAAVTFLSVRGGIDRGIRILSEVNMWVAFALLVFVLSTGSTLQLLGDLGRNIVTYLSLLPALSNPVGRTDTGFYNDWSVYYWAWWISWAPFVGMFMARISLGRTVREFIAGAMIAPTLLGIIWLTIFGDASIAHIVAGNGAELTKASLDTQLFVLLASLPWAQFTSVVAIALILIFFVTGWDSGTLVIDTMTSGGRTDTPLRQKTIWLFVVGGIGIVLLLSGGLTSLQAGAIATGLPLAGVLLLMCAGTLKGLLALHRLPAQSGAIETLDG</sequence>
<dbReference type="Pfam" id="PF02028">
    <property type="entry name" value="BCCT"/>
    <property type="match status" value="1"/>
</dbReference>
<feature type="transmembrane region" description="Helical" evidence="8">
    <location>
        <begin position="129"/>
        <end position="150"/>
    </location>
</feature>
<evidence type="ECO:0000313" key="10">
    <source>
        <dbReference type="Proteomes" id="UP000428803"/>
    </source>
</evidence>
<dbReference type="GO" id="GO:0022857">
    <property type="term" value="F:transmembrane transporter activity"/>
    <property type="evidence" value="ECO:0007669"/>
    <property type="project" value="InterPro"/>
</dbReference>
<proteinExistence type="inferred from homology"/>
<keyword evidence="6 8" id="KW-1133">Transmembrane helix</keyword>
<keyword evidence="4" id="KW-1003">Cell membrane</keyword>
<evidence type="ECO:0000256" key="4">
    <source>
        <dbReference type="ARBA" id="ARBA00022475"/>
    </source>
</evidence>
<dbReference type="PANTHER" id="PTHR30047:SF7">
    <property type="entry name" value="HIGH-AFFINITY CHOLINE TRANSPORT PROTEIN"/>
    <property type="match status" value="1"/>
</dbReference>
<feature type="transmembrane region" description="Helical" evidence="8">
    <location>
        <begin position="514"/>
        <end position="534"/>
    </location>
</feature>
<evidence type="ECO:0000256" key="8">
    <source>
        <dbReference type="SAM" id="Phobius"/>
    </source>
</evidence>
<dbReference type="InterPro" id="IPR000060">
    <property type="entry name" value="BCCT_transptr"/>
</dbReference>
<feature type="transmembrane region" description="Helical" evidence="8">
    <location>
        <begin position="51"/>
        <end position="71"/>
    </location>
</feature>
<protein>
    <submittedName>
        <fullName evidence="9">BCCT family transporter</fullName>
    </submittedName>
</protein>
<evidence type="ECO:0000256" key="5">
    <source>
        <dbReference type="ARBA" id="ARBA00022692"/>
    </source>
</evidence>
<dbReference type="KEGG" id="slaa:EUU25_02165"/>
<name>A0A6I6L5C2_9SPHN</name>
<evidence type="ECO:0000256" key="7">
    <source>
        <dbReference type="ARBA" id="ARBA00023136"/>
    </source>
</evidence>
<feature type="transmembrane region" description="Helical" evidence="8">
    <location>
        <begin position="490"/>
        <end position="508"/>
    </location>
</feature>
<feature type="transmembrane region" description="Helical" evidence="8">
    <location>
        <begin position="91"/>
        <end position="109"/>
    </location>
</feature>
<dbReference type="AlphaFoldDB" id="A0A6I6L5C2"/>
<comment type="subcellular location">
    <subcellularLocation>
        <location evidence="1">Cell membrane</location>
        <topology evidence="1">Multi-pass membrane protein</topology>
    </subcellularLocation>
</comment>
<accession>A0A6I6L5C2</accession>
<feature type="transmembrane region" description="Helical" evidence="8">
    <location>
        <begin position="366"/>
        <end position="385"/>
    </location>
</feature>
<feature type="transmembrane region" description="Helical" evidence="8">
    <location>
        <begin position="237"/>
        <end position="258"/>
    </location>
</feature>
<keyword evidence="3" id="KW-0813">Transport</keyword>
<evidence type="ECO:0000256" key="3">
    <source>
        <dbReference type="ARBA" id="ARBA00022448"/>
    </source>
</evidence>
<keyword evidence="7 8" id="KW-0472">Membrane</keyword>
<dbReference type="EMBL" id="CP035733">
    <property type="protein sequence ID" value="QGY79528.1"/>
    <property type="molecule type" value="Genomic_DNA"/>
</dbReference>
<keyword evidence="10" id="KW-1185">Reference proteome</keyword>
<feature type="transmembrane region" description="Helical" evidence="8">
    <location>
        <begin position="309"/>
        <end position="330"/>
    </location>
</feature>
<evidence type="ECO:0000313" key="9">
    <source>
        <dbReference type="EMBL" id="QGY79528.1"/>
    </source>
</evidence>
<reference evidence="10" key="1">
    <citation type="submission" date="2019-01" db="EMBL/GenBank/DDBJ databases">
        <title>Sphingorhabdus lacus sp.nov., isolated from an oligotrophic freshwater lake.</title>
        <authorList>
            <person name="Park M."/>
        </authorList>
    </citation>
    <scope>NUCLEOTIDE SEQUENCE [LARGE SCALE GENOMIC DNA]</scope>
    <source>
        <strain evidence="10">IMCC1753</strain>
    </source>
</reference>